<keyword evidence="3" id="KW-0255">Endonuclease</keyword>
<evidence type="ECO:0000313" key="3">
    <source>
        <dbReference type="EMBL" id="SCZ24802.1"/>
    </source>
</evidence>
<dbReference type="InterPro" id="IPR047216">
    <property type="entry name" value="Endonuclease_DUF559_bact"/>
</dbReference>
<dbReference type="Proteomes" id="UP000199347">
    <property type="component" value="Unassembled WGS sequence"/>
</dbReference>
<dbReference type="Gene3D" id="3.40.960.10">
    <property type="entry name" value="VSR Endonuclease"/>
    <property type="match status" value="1"/>
</dbReference>
<dbReference type="CDD" id="cd01038">
    <property type="entry name" value="Endonuclease_DUF559"/>
    <property type="match status" value="1"/>
</dbReference>
<dbReference type="InterPro" id="IPR011335">
    <property type="entry name" value="Restrct_endonuc-II-like"/>
</dbReference>
<dbReference type="PANTHER" id="PTHR38590">
    <property type="entry name" value="BLL0828 PROTEIN"/>
    <property type="match status" value="1"/>
</dbReference>
<keyword evidence="3" id="KW-0540">Nuclease</keyword>
<feature type="region of interest" description="Disordered" evidence="1">
    <location>
        <begin position="129"/>
        <end position="166"/>
    </location>
</feature>
<dbReference type="OrthoDB" id="9798754at2"/>
<evidence type="ECO:0000259" key="2">
    <source>
        <dbReference type="Pfam" id="PF04480"/>
    </source>
</evidence>
<keyword evidence="3" id="KW-0378">Hydrolase</keyword>
<keyword evidence="4" id="KW-1185">Reference proteome</keyword>
<feature type="compositionally biased region" description="Basic and acidic residues" evidence="1">
    <location>
        <begin position="1"/>
        <end position="12"/>
    </location>
</feature>
<organism evidence="3 4">
    <name type="scientific">Afifella marina DSM 2698</name>
    <dbReference type="NCBI Taxonomy" id="1120955"/>
    <lineage>
        <taxon>Bacteria</taxon>
        <taxon>Pseudomonadati</taxon>
        <taxon>Pseudomonadota</taxon>
        <taxon>Alphaproteobacteria</taxon>
        <taxon>Hyphomicrobiales</taxon>
        <taxon>Afifellaceae</taxon>
        <taxon>Afifella</taxon>
    </lineage>
</organism>
<dbReference type="InterPro" id="IPR007569">
    <property type="entry name" value="DUF559"/>
</dbReference>
<name>A0A1G5MIA5_AFIMA</name>
<feature type="region of interest" description="Disordered" evidence="1">
    <location>
        <begin position="1"/>
        <end position="26"/>
    </location>
</feature>
<sequence>MPRSVIEPEVRDRARKQRKSPTRGEKAMHEYLRSFRPYGAHFRREAPIGPYVVDFVWLSARIVIEVDGASHDLPGRPVEDARRDRFLEGRGFRVFRVRDADVIANRREAFEAIEAAILSHLKVPGSRFDADIKGGRDPSPNPSPLGGGESGFADRQRLRPLNRRSK</sequence>
<dbReference type="SUPFAM" id="SSF52980">
    <property type="entry name" value="Restriction endonuclease-like"/>
    <property type="match status" value="1"/>
</dbReference>
<dbReference type="GO" id="GO:0004519">
    <property type="term" value="F:endonuclease activity"/>
    <property type="evidence" value="ECO:0007669"/>
    <property type="project" value="UniProtKB-KW"/>
</dbReference>
<proteinExistence type="predicted"/>
<evidence type="ECO:0000313" key="4">
    <source>
        <dbReference type="Proteomes" id="UP000199347"/>
    </source>
</evidence>
<dbReference type="AlphaFoldDB" id="A0A1G5MIA5"/>
<dbReference type="PANTHER" id="PTHR38590:SF1">
    <property type="entry name" value="BLL0828 PROTEIN"/>
    <property type="match status" value="1"/>
</dbReference>
<gene>
    <name evidence="3" type="ORF">SAMN03080610_00719</name>
</gene>
<feature type="domain" description="DUF559" evidence="2">
    <location>
        <begin position="10"/>
        <end position="116"/>
    </location>
</feature>
<dbReference type="RefSeq" id="WP_092809564.1">
    <property type="nucleotide sequence ID" value="NZ_FMVW01000001.1"/>
</dbReference>
<dbReference type="Pfam" id="PF04480">
    <property type="entry name" value="DUF559"/>
    <property type="match status" value="1"/>
</dbReference>
<accession>A0A1G5MIA5</accession>
<dbReference type="STRING" id="1120955.SAMN03080610_00719"/>
<evidence type="ECO:0000256" key="1">
    <source>
        <dbReference type="SAM" id="MobiDB-lite"/>
    </source>
</evidence>
<protein>
    <submittedName>
        <fullName evidence="3">Very-short-patch-repair endonuclease</fullName>
    </submittedName>
</protein>
<dbReference type="EMBL" id="FMVW01000001">
    <property type="protein sequence ID" value="SCZ24802.1"/>
    <property type="molecule type" value="Genomic_DNA"/>
</dbReference>
<reference evidence="3 4" key="1">
    <citation type="submission" date="2016-10" db="EMBL/GenBank/DDBJ databases">
        <authorList>
            <person name="de Groot N.N."/>
        </authorList>
    </citation>
    <scope>NUCLEOTIDE SEQUENCE [LARGE SCALE GENOMIC DNA]</scope>
    <source>
        <strain evidence="3 4">DSM 2698</strain>
    </source>
</reference>